<dbReference type="AlphaFoldDB" id="A0A4R2S0D7"/>
<dbReference type="PANTHER" id="PTHR34390">
    <property type="entry name" value="UPF0442 PROTEIN YJJB-RELATED"/>
    <property type="match status" value="1"/>
</dbReference>
<feature type="transmembrane region" description="Helical" evidence="7">
    <location>
        <begin position="190"/>
        <end position="210"/>
    </location>
</feature>
<keyword evidence="2" id="KW-1003">Cell membrane</keyword>
<comment type="subcellular location">
    <subcellularLocation>
        <location evidence="1">Cell membrane</location>
        <topology evidence="1">Multi-pass membrane protein</topology>
    </subcellularLocation>
</comment>
<proteinExistence type="inferred from homology"/>
<dbReference type="PANTHER" id="PTHR34390:SF2">
    <property type="entry name" value="SUCCINATE TRANSPORTER SUBUNIT YJJP-RELATED"/>
    <property type="match status" value="1"/>
</dbReference>
<evidence type="ECO:0000256" key="6">
    <source>
        <dbReference type="ARBA" id="ARBA00034125"/>
    </source>
</evidence>
<protein>
    <submittedName>
        <fullName evidence="10">Uncharacterized membrane protein YjjP (DUF1212 family)</fullName>
    </submittedName>
</protein>
<evidence type="ECO:0000256" key="4">
    <source>
        <dbReference type="ARBA" id="ARBA00022989"/>
    </source>
</evidence>
<feature type="transmembrane region" description="Helical" evidence="7">
    <location>
        <begin position="341"/>
        <end position="365"/>
    </location>
</feature>
<feature type="transmembrane region" description="Helical" evidence="7">
    <location>
        <begin position="115"/>
        <end position="134"/>
    </location>
</feature>
<dbReference type="InterPro" id="IPR024528">
    <property type="entry name" value="ThrE_2"/>
</dbReference>
<evidence type="ECO:0000256" key="2">
    <source>
        <dbReference type="ARBA" id="ARBA00022475"/>
    </source>
</evidence>
<organism evidence="10 11">
    <name type="scientific">Heliophilum fasciatum</name>
    <dbReference type="NCBI Taxonomy" id="35700"/>
    <lineage>
        <taxon>Bacteria</taxon>
        <taxon>Bacillati</taxon>
        <taxon>Bacillota</taxon>
        <taxon>Clostridia</taxon>
        <taxon>Eubacteriales</taxon>
        <taxon>Heliobacteriaceae</taxon>
        <taxon>Heliophilum</taxon>
    </lineage>
</organism>
<evidence type="ECO:0000256" key="1">
    <source>
        <dbReference type="ARBA" id="ARBA00004651"/>
    </source>
</evidence>
<feature type="transmembrane region" description="Helical" evidence="7">
    <location>
        <begin position="231"/>
        <end position="252"/>
    </location>
</feature>
<dbReference type="RefSeq" id="WP_131917627.1">
    <property type="nucleotide sequence ID" value="NZ_JAOQNU010000001.1"/>
</dbReference>
<comment type="caution">
    <text evidence="10">The sequence shown here is derived from an EMBL/GenBank/DDBJ whole genome shotgun (WGS) entry which is preliminary data.</text>
</comment>
<evidence type="ECO:0000256" key="5">
    <source>
        <dbReference type="ARBA" id="ARBA00023136"/>
    </source>
</evidence>
<evidence type="ECO:0000259" key="8">
    <source>
        <dbReference type="Pfam" id="PF06738"/>
    </source>
</evidence>
<feature type="transmembrane region" description="Helical" evidence="7">
    <location>
        <begin position="140"/>
        <end position="160"/>
    </location>
</feature>
<gene>
    <name evidence="10" type="ORF">EDD73_10140</name>
</gene>
<feature type="domain" description="Threonine/serine exporter-like N-terminal" evidence="8">
    <location>
        <begin position="9"/>
        <end position="248"/>
    </location>
</feature>
<name>A0A4R2S0D7_9FIRM</name>
<dbReference type="GO" id="GO:0015744">
    <property type="term" value="P:succinate transport"/>
    <property type="evidence" value="ECO:0007669"/>
    <property type="project" value="TreeGrafter"/>
</dbReference>
<keyword evidence="3 7" id="KW-0812">Transmembrane</keyword>
<evidence type="ECO:0000313" key="11">
    <source>
        <dbReference type="Proteomes" id="UP000294813"/>
    </source>
</evidence>
<dbReference type="Pfam" id="PF12821">
    <property type="entry name" value="ThrE_2"/>
    <property type="match status" value="1"/>
</dbReference>
<keyword evidence="11" id="KW-1185">Reference proteome</keyword>
<dbReference type="InterPro" id="IPR010619">
    <property type="entry name" value="ThrE-like_N"/>
</dbReference>
<keyword evidence="4 7" id="KW-1133">Transmembrane helix</keyword>
<dbReference type="InterPro" id="IPR050539">
    <property type="entry name" value="ThrE_Dicarb/AminoAcid_Exp"/>
</dbReference>
<evidence type="ECO:0000259" key="9">
    <source>
        <dbReference type="Pfam" id="PF12821"/>
    </source>
</evidence>
<evidence type="ECO:0000256" key="7">
    <source>
        <dbReference type="SAM" id="Phobius"/>
    </source>
</evidence>
<dbReference type="Proteomes" id="UP000294813">
    <property type="component" value="Unassembled WGS sequence"/>
</dbReference>
<comment type="similarity">
    <text evidence="6">Belongs to the ThrE exporter (TC 2.A.79) family.</text>
</comment>
<dbReference type="EMBL" id="SLXT01000001">
    <property type="protein sequence ID" value="TCP68879.1"/>
    <property type="molecule type" value="Genomic_DNA"/>
</dbReference>
<dbReference type="GO" id="GO:0022857">
    <property type="term" value="F:transmembrane transporter activity"/>
    <property type="evidence" value="ECO:0007669"/>
    <property type="project" value="InterPro"/>
</dbReference>
<evidence type="ECO:0000313" key="10">
    <source>
        <dbReference type="EMBL" id="TCP68879.1"/>
    </source>
</evidence>
<dbReference type="OrthoDB" id="9813917at2"/>
<feature type="domain" description="Threonine/Serine exporter ThrE" evidence="9">
    <location>
        <begin position="270"/>
        <end position="397"/>
    </location>
</feature>
<reference evidence="10 11" key="1">
    <citation type="submission" date="2019-03" db="EMBL/GenBank/DDBJ databases">
        <title>Genomic Encyclopedia of Type Strains, Phase IV (KMG-IV): sequencing the most valuable type-strain genomes for metagenomic binning, comparative biology and taxonomic classification.</title>
        <authorList>
            <person name="Goeker M."/>
        </authorList>
    </citation>
    <scope>NUCLEOTIDE SEQUENCE [LARGE SCALE GENOMIC DNA]</scope>
    <source>
        <strain evidence="10 11">DSM 11170</strain>
    </source>
</reference>
<feature type="transmembrane region" description="Helical" evidence="7">
    <location>
        <begin position="315"/>
        <end position="334"/>
    </location>
</feature>
<sequence>MKVVVSSVDLVVKAGQLLLSAGAEIYRVEETILRMGQAVGLKDINAYCTPTGMIFSYYDENGKSWTVVRRITRRAFNVKHIAGINQLSRQFAAGDITVQEAIEKLRRLEEQPRQYVLAANIGAVASSTALLSLLNGGNGLDLLAAFVVGVLVFGVIGQLPVVAQVPFFRELVIGSVSAALAIAGQSLMPYHAAPVITGVVLVALPGANLTNSIRDIVAGDLIAGATRALESVALSGALFGGVGAVLALTGYLHTLPEWTGAGTGNGALDVALAFFAGALFNLHQQGPPSSIAAAGCAALLARTVHFSAISNGAPVALALFLGAMTAAAASEWLARWLRLPVTAFVISGFVPLLPGLWFYHALLAVAVGDLGDGFRSIFQGAIGVITIGSGVAVVTSVVRYLKTRP</sequence>
<accession>A0A4R2S0D7</accession>
<dbReference type="Pfam" id="PF06738">
    <property type="entry name" value="ThrE"/>
    <property type="match status" value="1"/>
</dbReference>
<dbReference type="GO" id="GO:0005886">
    <property type="term" value="C:plasma membrane"/>
    <property type="evidence" value="ECO:0007669"/>
    <property type="project" value="UniProtKB-SubCell"/>
</dbReference>
<feature type="transmembrane region" description="Helical" evidence="7">
    <location>
        <begin position="377"/>
        <end position="401"/>
    </location>
</feature>
<evidence type="ECO:0000256" key="3">
    <source>
        <dbReference type="ARBA" id="ARBA00022692"/>
    </source>
</evidence>
<keyword evidence="5 7" id="KW-0472">Membrane</keyword>